<accession>A0A2K8NAY0</accession>
<dbReference type="RefSeq" id="WP_100668718.1">
    <property type="nucleotide sequence ID" value="NZ_CP024955.1"/>
</dbReference>
<protein>
    <recommendedName>
        <fullName evidence="3">NADH-quinone oxidoreductase subunit C</fullName>
        <ecNumber evidence="3">7.1.1.-</ecNumber>
    </recommendedName>
    <alternativeName>
        <fullName evidence="3">NADH dehydrogenase I subunit C</fullName>
    </alternativeName>
    <alternativeName>
        <fullName evidence="3">NDH-1 subunit C</fullName>
    </alternativeName>
</protein>
<keyword evidence="3" id="KW-0472">Membrane</keyword>
<dbReference type="Proteomes" id="UP000231932">
    <property type="component" value="Chromosome"/>
</dbReference>
<keyword evidence="3 4" id="KW-0520">NAD</keyword>
<gene>
    <name evidence="3" type="primary">nuoC</name>
    <name evidence="7" type="ORF">CVV65_14400</name>
</gene>
<dbReference type="GO" id="GO:0048038">
    <property type="term" value="F:quinone binding"/>
    <property type="evidence" value="ECO:0007669"/>
    <property type="project" value="UniProtKB-KW"/>
</dbReference>
<dbReference type="SUPFAM" id="SSF143243">
    <property type="entry name" value="Nqo5-like"/>
    <property type="match status" value="1"/>
</dbReference>
<evidence type="ECO:0000256" key="1">
    <source>
        <dbReference type="ARBA" id="ARBA00007569"/>
    </source>
</evidence>
<dbReference type="AlphaFoldDB" id="A0A2K8NAY0"/>
<comment type="similarity">
    <text evidence="1 3 4">Belongs to the complex I 30 kDa subunit family.</text>
</comment>
<evidence type="ECO:0000313" key="8">
    <source>
        <dbReference type="Proteomes" id="UP000231932"/>
    </source>
</evidence>
<dbReference type="GO" id="GO:0050136">
    <property type="term" value="F:NADH dehydrogenase (quinone) (non-electrogenic) activity"/>
    <property type="evidence" value="ECO:0007669"/>
    <property type="project" value="UniProtKB-UniRule"/>
</dbReference>
<evidence type="ECO:0000256" key="5">
    <source>
        <dbReference type="RuleBase" id="RU003582"/>
    </source>
</evidence>
<dbReference type="InterPro" id="IPR020396">
    <property type="entry name" value="NADH_UbQ_OxRdtase_CS"/>
</dbReference>
<name>A0A2K8NAY0_9BACL</name>
<dbReference type="OrthoDB" id="9803286at2"/>
<dbReference type="HAMAP" id="MF_01357">
    <property type="entry name" value="NDH1_NuoC"/>
    <property type="match status" value="1"/>
</dbReference>
<dbReference type="PROSITE" id="PS00542">
    <property type="entry name" value="COMPLEX1_30K"/>
    <property type="match status" value="1"/>
</dbReference>
<proteinExistence type="inferred from homology"/>
<dbReference type="GO" id="GO:0005886">
    <property type="term" value="C:plasma membrane"/>
    <property type="evidence" value="ECO:0007669"/>
    <property type="project" value="UniProtKB-SubCell"/>
</dbReference>
<dbReference type="InterPro" id="IPR001268">
    <property type="entry name" value="NADH_UbQ_OxRdtase_30kDa_su"/>
</dbReference>
<evidence type="ECO:0000259" key="6">
    <source>
        <dbReference type="Pfam" id="PF00329"/>
    </source>
</evidence>
<dbReference type="PANTHER" id="PTHR10884">
    <property type="entry name" value="NADH DEHYDROGENASE UBIQUINONE IRON-SULFUR PROTEIN 3"/>
    <property type="match status" value="1"/>
</dbReference>
<comment type="function">
    <text evidence="3">NDH-1 shuttles electrons from NADH, via FMN and iron-sulfur (Fe-S) centers, to quinones in the respiratory chain. The immediate electron acceptor for the enzyme in this species is believed to be a menaquinone. Couples the redox reaction to proton translocation (for every two electrons transferred, four hydrogen ions are translocated across the cytoplasmic membrane), and thus conserves the redox energy in a proton gradient.</text>
</comment>
<keyword evidence="3 5" id="KW-0874">Quinone</keyword>
<organism evidence="7 8">
    <name type="scientific">Kyrpidia spormannii</name>
    <dbReference type="NCBI Taxonomy" id="2055160"/>
    <lineage>
        <taxon>Bacteria</taxon>
        <taxon>Bacillati</taxon>
        <taxon>Bacillota</taxon>
        <taxon>Bacilli</taxon>
        <taxon>Bacillales</taxon>
        <taxon>Alicyclobacillaceae</taxon>
        <taxon>Kyrpidia</taxon>
    </lineage>
</organism>
<keyword evidence="2 3" id="KW-0813">Transport</keyword>
<evidence type="ECO:0000256" key="4">
    <source>
        <dbReference type="RuleBase" id="RU003456"/>
    </source>
</evidence>
<evidence type="ECO:0000256" key="2">
    <source>
        <dbReference type="ARBA" id="ARBA00022448"/>
    </source>
</evidence>
<evidence type="ECO:0000256" key="3">
    <source>
        <dbReference type="HAMAP-Rule" id="MF_01357"/>
    </source>
</evidence>
<feature type="domain" description="NADH:ubiquinone oxidoreductase 30kDa subunit" evidence="6">
    <location>
        <begin position="45"/>
        <end position="162"/>
    </location>
</feature>
<dbReference type="EC" id="7.1.1.-" evidence="3"/>
<dbReference type="EMBL" id="CP024955">
    <property type="protein sequence ID" value="ATY85967.1"/>
    <property type="molecule type" value="Genomic_DNA"/>
</dbReference>
<dbReference type="InterPro" id="IPR037232">
    <property type="entry name" value="NADH_quin_OxRdtase_su_C/D-like"/>
</dbReference>
<dbReference type="NCBIfam" id="TIGR01961">
    <property type="entry name" value="NuoC_fam"/>
    <property type="match status" value="1"/>
</dbReference>
<keyword evidence="3" id="KW-1003">Cell membrane</keyword>
<sequence>MVYDPQALQDHWGEALARELETVFGPHTLEDARVADHMFGAAKLDVVPERWLEVAQYLRNTPAWSFDYLNDLHAVDLGEEFRVNYFLQSFNHRHMLAVSVTVPRDNPRVPSVTEIWPTADWHEREAYDLFGVLFVGHLNLKRILLPEDWVGHPLRKDYVPKDKEVKQ</sequence>
<comment type="subcellular location">
    <subcellularLocation>
        <location evidence="3">Cell membrane</location>
        <topology evidence="3">Peripheral membrane protein</topology>
        <orientation evidence="3">Cytoplasmic side</orientation>
    </subcellularLocation>
</comment>
<keyword evidence="3 4" id="KW-1278">Translocase</keyword>
<dbReference type="PANTHER" id="PTHR10884:SF14">
    <property type="entry name" value="NADH DEHYDROGENASE [UBIQUINONE] IRON-SULFUR PROTEIN 3, MITOCHONDRIAL"/>
    <property type="match status" value="1"/>
</dbReference>
<evidence type="ECO:0000313" key="7">
    <source>
        <dbReference type="EMBL" id="ATY85967.1"/>
    </source>
</evidence>
<keyword evidence="8" id="KW-1185">Reference proteome</keyword>
<comment type="subunit">
    <text evidence="3">NDH-1 is composed of 14 different subunits. Subunits NuoB, C, D, E, F, and G constitute the peripheral sector of the complex.</text>
</comment>
<comment type="catalytic activity">
    <reaction evidence="3 5">
        <text>a quinone + NADH + 5 H(+)(in) = a quinol + NAD(+) + 4 H(+)(out)</text>
        <dbReference type="Rhea" id="RHEA:57888"/>
        <dbReference type="ChEBI" id="CHEBI:15378"/>
        <dbReference type="ChEBI" id="CHEBI:24646"/>
        <dbReference type="ChEBI" id="CHEBI:57540"/>
        <dbReference type="ChEBI" id="CHEBI:57945"/>
        <dbReference type="ChEBI" id="CHEBI:132124"/>
    </reaction>
</comment>
<dbReference type="KEGG" id="kyr:CVV65_14400"/>
<reference evidence="8" key="1">
    <citation type="submission" date="2017-11" db="EMBL/GenBank/DDBJ databases">
        <title>Complete Genome Sequence of Kyrpidia sp. Strain EA-1, a thermophilic, hydrogen-oxidizing Bacterium, isolated from the Azores.</title>
        <authorList>
            <person name="Reiner J.E."/>
            <person name="Lapp C.J."/>
            <person name="Bunk B."/>
            <person name="Gescher J."/>
        </authorList>
    </citation>
    <scope>NUCLEOTIDE SEQUENCE [LARGE SCALE GENOMIC DNA]</scope>
    <source>
        <strain evidence="8">EA-1</strain>
    </source>
</reference>
<dbReference type="Gene3D" id="3.30.460.80">
    <property type="entry name" value="NADH:ubiquinone oxidoreductase, 30kDa subunit"/>
    <property type="match status" value="1"/>
</dbReference>
<dbReference type="InterPro" id="IPR010218">
    <property type="entry name" value="NADH_DH_suC"/>
</dbReference>
<dbReference type="Pfam" id="PF00329">
    <property type="entry name" value="Complex1_30kDa"/>
    <property type="match status" value="1"/>
</dbReference>
<dbReference type="GO" id="GO:0008137">
    <property type="term" value="F:NADH dehydrogenase (ubiquinone) activity"/>
    <property type="evidence" value="ECO:0007669"/>
    <property type="project" value="InterPro"/>
</dbReference>